<dbReference type="SUPFAM" id="SSF52151">
    <property type="entry name" value="FabD/lysophospholipase-like"/>
    <property type="match status" value="1"/>
</dbReference>
<name>A0A815R4L6_9BILA</name>
<dbReference type="InterPro" id="IPR020807">
    <property type="entry name" value="PKS_DH"/>
</dbReference>
<dbReference type="EMBL" id="CAJNOM010002651">
    <property type="protein sequence ID" value="CAF1635606.1"/>
    <property type="molecule type" value="Genomic_DNA"/>
</dbReference>
<dbReference type="InterPro" id="IPR014043">
    <property type="entry name" value="Acyl_transferase_dom"/>
</dbReference>
<dbReference type="Gene3D" id="3.10.129.110">
    <property type="entry name" value="Polyketide synthase dehydratase"/>
    <property type="match status" value="1"/>
</dbReference>
<dbReference type="SMART" id="SM00826">
    <property type="entry name" value="PKS_DH"/>
    <property type="match status" value="1"/>
</dbReference>
<evidence type="ECO:0000256" key="2">
    <source>
        <dbReference type="ARBA" id="ARBA00022553"/>
    </source>
</evidence>
<dbReference type="GO" id="GO:0006633">
    <property type="term" value="P:fatty acid biosynthetic process"/>
    <property type="evidence" value="ECO:0007669"/>
    <property type="project" value="TreeGrafter"/>
</dbReference>
<dbReference type="InterPro" id="IPR050091">
    <property type="entry name" value="PKS_NRPS_Biosynth_Enz"/>
</dbReference>
<comment type="caution">
    <text evidence="4">The sequence shown here is derived from an EMBL/GenBank/DDBJ whole genome shotgun (WGS) entry which is preliminary data.</text>
</comment>
<protein>
    <recommendedName>
        <fullName evidence="3">Ketosynthase family 3 (KS3) domain-containing protein</fullName>
    </recommendedName>
</protein>
<dbReference type="EMBL" id="CAJNOI010002335">
    <property type="protein sequence ID" value="CAF1470464.1"/>
    <property type="molecule type" value="Genomic_DNA"/>
</dbReference>
<keyword evidence="1" id="KW-0596">Phosphopantetheine</keyword>
<dbReference type="GO" id="GO:0004312">
    <property type="term" value="F:fatty acid synthase activity"/>
    <property type="evidence" value="ECO:0007669"/>
    <property type="project" value="TreeGrafter"/>
</dbReference>
<dbReference type="Proteomes" id="UP000663832">
    <property type="component" value="Unassembled WGS sequence"/>
</dbReference>
<dbReference type="PANTHER" id="PTHR43775:SF37">
    <property type="entry name" value="SI:DKEY-61P9.11"/>
    <property type="match status" value="1"/>
</dbReference>
<dbReference type="SUPFAM" id="SSF53901">
    <property type="entry name" value="Thiolase-like"/>
    <property type="match status" value="1"/>
</dbReference>
<evidence type="ECO:0000313" key="4">
    <source>
        <dbReference type="EMBL" id="CAF1470464.1"/>
    </source>
</evidence>
<dbReference type="Pfam" id="PF02801">
    <property type="entry name" value="Ketoacyl-synt_C"/>
    <property type="match status" value="1"/>
</dbReference>
<dbReference type="InterPro" id="IPR001227">
    <property type="entry name" value="Ac_transferase_dom_sf"/>
</dbReference>
<dbReference type="InterPro" id="IPR014031">
    <property type="entry name" value="Ketoacyl_synth_C"/>
</dbReference>
<sequence>MAVWCRSFSANANRYDKGDDLGLLLLKRLSDAERDGDRIYCGIRDVLSGHDGNEDKLIFFVPSAAEKRHLLANIYSRNNFDTRKILFVEAHGTSTPIGDSIEANCLGRFFNRSNLDPPLLLDSIKSNLGHTEGAAGVALLIKVAMCMYHRGITANMQFTSLNPKIDAQKYNLHVFQNFIPFPSIPNNEKIAIGVNSFGMGGVTTHAIIEKYQPNKTSIINGHIDENHIQSKQKFIFIFSKQINAFLTEQISPVLSITSRLTKPLAQKICFVFSRQSQQWWSMGGQLYESEPLFNKWIHLIDGEMTKINKESRINDTNIVQPILFAIQVALSALLVSWNIYPSLIISYSAGDQATAFVAGCLNLEEAVRIEHLACIAVVVNSLRLVTISSDEIQQILSISYPNVFKACVRIENVFHSYQMNRFDIEKEMLSSLKDIRGLPIQDQKQNFIQSNVRQTVRFYDAIAAIIKDEAANVFLEISPHPVLATSIRECYSSIQRLANRLRAHPLLGIRQLNEQTSATWKSLININLTQHAFSKDHKIQDAVLFPAVAYLELATTACHQLLSPKEDDQQQLTLVFEDVNYNKALIPNEHELMESLNEFTLHAQGKIETDSKQQKSLTVPDRWTIQDITSAYQYGSSFQKIKTLHGTSTTIISQLSNDNNNCSSYYLLHPYLVLLPGVETTFLPVRILKFIYSRKTKTNQSTNIEVCENYYDNICGIGQEEIYSLNLWIFPMDNETEEPIFTFEGAVIQQVQGAHSDRWSMEQIIYDKLNLTTDLPNTDHKTYLDTIIKDISHLLPSPNQILNNELNSNSNQDLIESIEPFNELAVYYAQMAIKNPDLNQQHHPLLNTCRSLASTLHEEVTWNSTKLRVIQLFQRFPRLKPFLIILNKHGLHLKDILNEEKNGLDIFLSDDDEIGETFQQIKTLLSATKTQQTKDDNSCENYRLRIFWLTDNDYSDILPILDIFIN</sequence>
<dbReference type="InterPro" id="IPR042104">
    <property type="entry name" value="PKS_dehydratase_sf"/>
</dbReference>
<dbReference type="OrthoDB" id="5334845at2759"/>
<dbReference type="InterPro" id="IPR016039">
    <property type="entry name" value="Thiolase-like"/>
</dbReference>
<evidence type="ECO:0000313" key="6">
    <source>
        <dbReference type="Proteomes" id="UP000663832"/>
    </source>
</evidence>
<keyword evidence="2" id="KW-0597">Phosphoprotein</keyword>
<proteinExistence type="predicted"/>
<evidence type="ECO:0000256" key="1">
    <source>
        <dbReference type="ARBA" id="ARBA00022450"/>
    </source>
</evidence>
<dbReference type="AlphaFoldDB" id="A0A815R4L6"/>
<keyword evidence="6" id="KW-1185">Reference proteome</keyword>
<dbReference type="CDD" id="cd00833">
    <property type="entry name" value="PKS"/>
    <property type="match status" value="1"/>
</dbReference>
<dbReference type="Proteomes" id="UP000663877">
    <property type="component" value="Unassembled WGS sequence"/>
</dbReference>
<dbReference type="SMART" id="SM00825">
    <property type="entry name" value="PKS_KS"/>
    <property type="match status" value="1"/>
</dbReference>
<organism evidence="4 7">
    <name type="scientific">Adineta steineri</name>
    <dbReference type="NCBI Taxonomy" id="433720"/>
    <lineage>
        <taxon>Eukaryota</taxon>
        <taxon>Metazoa</taxon>
        <taxon>Spiralia</taxon>
        <taxon>Gnathifera</taxon>
        <taxon>Rotifera</taxon>
        <taxon>Eurotatoria</taxon>
        <taxon>Bdelloidea</taxon>
        <taxon>Adinetida</taxon>
        <taxon>Adinetidae</taxon>
        <taxon>Adineta</taxon>
    </lineage>
</organism>
<dbReference type="SMART" id="SM00827">
    <property type="entry name" value="PKS_AT"/>
    <property type="match status" value="1"/>
</dbReference>
<evidence type="ECO:0000313" key="5">
    <source>
        <dbReference type="EMBL" id="CAF1635606.1"/>
    </source>
</evidence>
<evidence type="ECO:0000313" key="7">
    <source>
        <dbReference type="Proteomes" id="UP000663877"/>
    </source>
</evidence>
<dbReference type="InterPro" id="IPR049552">
    <property type="entry name" value="PKS_DH_N"/>
</dbReference>
<feature type="domain" description="Ketosynthase family 3 (KS3)" evidence="3">
    <location>
        <begin position="1"/>
        <end position="210"/>
    </location>
</feature>
<gene>
    <name evidence="4" type="ORF">BJG266_LOCUS41496</name>
    <name evidence="5" type="ORF">QVE165_LOCUS58358</name>
</gene>
<evidence type="ECO:0000259" key="3">
    <source>
        <dbReference type="PROSITE" id="PS52004"/>
    </source>
</evidence>
<dbReference type="PANTHER" id="PTHR43775">
    <property type="entry name" value="FATTY ACID SYNTHASE"/>
    <property type="match status" value="1"/>
</dbReference>
<dbReference type="Pfam" id="PF21089">
    <property type="entry name" value="PKS_DH_N"/>
    <property type="match status" value="1"/>
</dbReference>
<accession>A0A815R4L6</accession>
<dbReference type="InterPro" id="IPR020841">
    <property type="entry name" value="PKS_Beta-ketoAc_synthase_dom"/>
</dbReference>
<dbReference type="Gene3D" id="3.40.366.10">
    <property type="entry name" value="Malonyl-Coenzyme A Acyl Carrier Protein, domain 2"/>
    <property type="match status" value="2"/>
</dbReference>
<dbReference type="Pfam" id="PF00698">
    <property type="entry name" value="Acyl_transf_1"/>
    <property type="match status" value="1"/>
</dbReference>
<dbReference type="Gene3D" id="3.40.47.10">
    <property type="match status" value="1"/>
</dbReference>
<reference evidence="4" key="1">
    <citation type="submission" date="2021-02" db="EMBL/GenBank/DDBJ databases">
        <authorList>
            <person name="Nowell W R."/>
        </authorList>
    </citation>
    <scope>NUCLEOTIDE SEQUENCE</scope>
</reference>
<dbReference type="PROSITE" id="PS52004">
    <property type="entry name" value="KS3_2"/>
    <property type="match status" value="1"/>
</dbReference>
<dbReference type="InterPro" id="IPR016035">
    <property type="entry name" value="Acyl_Trfase/lysoPLipase"/>
</dbReference>